<dbReference type="AlphaFoldDB" id="A0A4S4K943"/>
<dbReference type="Proteomes" id="UP000309038">
    <property type="component" value="Unassembled WGS sequence"/>
</dbReference>
<organism evidence="2 3">
    <name type="scientific">Hermanssonia centrifuga</name>
    <dbReference type="NCBI Taxonomy" id="98765"/>
    <lineage>
        <taxon>Eukaryota</taxon>
        <taxon>Fungi</taxon>
        <taxon>Dikarya</taxon>
        <taxon>Basidiomycota</taxon>
        <taxon>Agaricomycotina</taxon>
        <taxon>Agaricomycetes</taxon>
        <taxon>Polyporales</taxon>
        <taxon>Meruliaceae</taxon>
        <taxon>Hermanssonia</taxon>
    </lineage>
</organism>
<evidence type="ECO:0000256" key="1">
    <source>
        <dbReference type="SAM" id="SignalP"/>
    </source>
</evidence>
<evidence type="ECO:0000313" key="2">
    <source>
        <dbReference type="EMBL" id="THG94426.1"/>
    </source>
</evidence>
<gene>
    <name evidence="2" type="ORF">EW026_g7044</name>
</gene>
<accession>A0A4S4K943</accession>
<evidence type="ECO:0000313" key="3">
    <source>
        <dbReference type="Proteomes" id="UP000309038"/>
    </source>
</evidence>
<comment type="caution">
    <text evidence="2">The sequence shown here is derived from an EMBL/GenBank/DDBJ whole genome shotgun (WGS) entry which is preliminary data.</text>
</comment>
<feature type="chain" id="PRO_5020197012" evidence="1">
    <location>
        <begin position="20"/>
        <end position="221"/>
    </location>
</feature>
<dbReference type="EMBL" id="SGPJ01000449">
    <property type="protein sequence ID" value="THG94426.1"/>
    <property type="molecule type" value="Genomic_DNA"/>
</dbReference>
<keyword evidence="3" id="KW-1185">Reference proteome</keyword>
<feature type="signal peptide" evidence="1">
    <location>
        <begin position="1"/>
        <end position="19"/>
    </location>
</feature>
<sequence>MHLSFTTIAIMALIIPSLSAPIASKESENSLFMVASAAPAVPKPIKKFMTAIIRKNGKFFRDVSGLELLAPSDSDSGFVQSPGAGAPSINGILEGLRGDDRSFAESNLAISSSDANTGSLQGRAGGLGMAPHIPSKFIPVFAHGGLHLREVSELESTAPSDSDSDFVQSPGAGAPSINGIIDSLRNEDVSEPLNARSPLIVGMGAPFQPGGLRSAIERAKA</sequence>
<keyword evidence="1" id="KW-0732">Signal</keyword>
<protein>
    <submittedName>
        <fullName evidence="2">Uncharacterized protein</fullName>
    </submittedName>
</protein>
<reference evidence="2 3" key="1">
    <citation type="submission" date="2019-02" db="EMBL/GenBank/DDBJ databases">
        <title>Genome sequencing of the rare red list fungi Phlebia centrifuga.</title>
        <authorList>
            <person name="Buettner E."/>
            <person name="Kellner H."/>
        </authorList>
    </citation>
    <scope>NUCLEOTIDE SEQUENCE [LARGE SCALE GENOMIC DNA]</scope>
    <source>
        <strain evidence="2 3">DSM 108282</strain>
    </source>
</reference>
<name>A0A4S4K943_9APHY</name>
<proteinExistence type="predicted"/>